<evidence type="ECO:0000259" key="2">
    <source>
        <dbReference type="PROSITE" id="PS51833"/>
    </source>
</evidence>
<dbReference type="RefSeq" id="WP_289365645.1">
    <property type="nucleotide sequence ID" value="NZ_JAUCBP010000007.1"/>
</dbReference>
<dbReference type="PROSITE" id="PS51833">
    <property type="entry name" value="HDOD"/>
    <property type="match status" value="1"/>
</dbReference>
<dbReference type="SUPFAM" id="SSF141868">
    <property type="entry name" value="EAL domain-like"/>
    <property type="match status" value="1"/>
</dbReference>
<sequence>MPLFARQSIFTAEHELYGFEFLYRGARLGSDDPNAAHLASIELLDHMCTCILEENLNAGKPLLLNVDEQFLLDDNLFHTPLDNVIFEILETVEPTPEIVNRVRKLAQAGFKFALDDFVFEPNKTPFFKYLSILKIDVMGIDWALMASKLPELQLSNCLLLAEKIESEEEFERCKALGFDLFQGYHLERPKPIHGKKLETNQQAALRLVSELSRPDIETEEVAQLISLDPILTVKILRLINCPLYQLVREVKSVREAVVILGLNVVKQWAIILSLVSASDSPQELFRQLLVRAKTLALIGERQAKEQPDIDVSGCFLTGILSGVDAIFGTEQGTVIQQLTLDDEVKRALLTQDNFMGQLLNDTIGYERFDSSVFERMSDEQKFAFIHSYQKSLVWADEVLRNLPS</sequence>
<feature type="domain" description="HDOD" evidence="2">
    <location>
        <begin position="197"/>
        <end position="386"/>
    </location>
</feature>
<dbReference type="InterPro" id="IPR013976">
    <property type="entry name" value="HDOD"/>
</dbReference>
<dbReference type="InterPro" id="IPR001633">
    <property type="entry name" value="EAL_dom"/>
</dbReference>
<feature type="domain" description="EAL" evidence="1">
    <location>
        <begin position="1"/>
        <end position="203"/>
    </location>
</feature>
<dbReference type="PROSITE" id="PS50883">
    <property type="entry name" value="EAL"/>
    <property type="match status" value="1"/>
</dbReference>
<dbReference type="PANTHER" id="PTHR33525">
    <property type="match status" value="1"/>
</dbReference>
<dbReference type="Gene3D" id="1.10.3210.10">
    <property type="entry name" value="Hypothetical protein af1432"/>
    <property type="match status" value="1"/>
</dbReference>
<dbReference type="Gene3D" id="3.20.20.450">
    <property type="entry name" value="EAL domain"/>
    <property type="match status" value="1"/>
</dbReference>
<dbReference type="PIRSF" id="PIRSF003180">
    <property type="entry name" value="DiGMPpdiest_YuxH"/>
    <property type="match status" value="1"/>
</dbReference>
<dbReference type="Pfam" id="PF00563">
    <property type="entry name" value="EAL"/>
    <property type="match status" value="1"/>
</dbReference>
<dbReference type="InterPro" id="IPR052340">
    <property type="entry name" value="RNase_Y/CdgJ"/>
</dbReference>
<dbReference type="InterPro" id="IPR014408">
    <property type="entry name" value="dGMP_Pdiesterase_EAL/HD-GYP"/>
</dbReference>
<reference evidence="3 4" key="1">
    <citation type="submission" date="2023-06" db="EMBL/GenBank/DDBJ databases">
        <title>Alteromonas sp. ASW11-36 isolated from intertidal sand.</title>
        <authorList>
            <person name="Li Y."/>
        </authorList>
    </citation>
    <scope>NUCLEOTIDE SEQUENCE [LARGE SCALE GENOMIC DNA]</scope>
    <source>
        <strain evidence="3 4">ASW11-36</strain>
    </source>
</reference>
<gene>
    <name evidence="3" type="ORF">QTP81_11030</name>
</gene>
<protein>
    <submittedName>
        <fullName evidence="3">HDOD domain-containing protein</fullName>
    </submittedName>
</protein>
<evidence type="ECO:0000313" key="4">
    <source>
        <dbReference type="Proteomes" id="UP001234343"/>
    </source>
</evidence>
<proteinExistence type="predicted"/>
<organism evidence="3 4">
    <name type="scientific">Alteromonas arenosi</name>
    <dbReference type="NCBI Taxonomy" id="3055817"/>
    <lineage>
        <taxon>Bacteria</taxon>
        <taxon>Pseudomonadati</taxon>
        <taxon>Pseudomonadota</taxon>
        <taxon>Gammaproteobacteria</taxon>
        <taxon>Alteromonadales</taxon>
        <taxon>Alteromonadaceae</taxon>
        <taxon>Alteromonas/Salinimonas group</taxon>
        <taxon>Alteromonas</taxon>
    </lineage>
</organism>
<keyword evidence="4" id="KW-1185">Reference proteome</keyword>
<dbReference type="EMBL" id="JAUCBP010000007">
    <property type="protein sequence ID" value="MDM7861131.1"/>
    <property type="molecule type" value="Genomic_DNA"/>
</dbReference>
<dbReference type="SMART" id="SM00052">
    <property type="entry name" value="EAL"/>
    <property type="match status" value="1"/>
</dbReference>
<dbReference type="InterPro" id="IPR035919">
    <property type="entry name" value="EAL_sf"/>
</dbReference>
<comment type="caution">
    <text evidence="3">The sequence shown here is derived from an EMBL/GenBank/DDBJ whole genome shotgun (WGS) entry which is preliminary data.</text>
</comment>
<accession>A0ABT7SY68</accession>
<dbReference type="Pfam" id="PF08668">
    <property type="entry name" value="HDOD"/>
    <property type="match status" value="1"/>
</dbReference>
<dbReference type="PANTHER" id="PTHR33525:SF4">
    <property type="entry name" value="CYCLIC DI-GMP PHOSPHODIESTERASE CDGJ"/>
    <property type="match status" value="1"/>
</dbReference>
<name>A0ABT7SY68_9ALTE</name>
<evidence type="ECO:0000259" key="1">
    <source>
        <dbReference type="PROSITE" id="PS50883"/>
    </source>
</evidence>
<dbReference type="SUPFAM" id="SSF109604">
    <property type="entry name" value="HD-domain/PDEase-like"/>
    <property type="match status" value="1"/>
</dbReference>
<evidence type="ECO:0000313" key="3">
    <source>
        <dbReference type="EMBL" id="MDM7861131.1"/>
    </source>
</evidence>
<dbReference type="Proteomes" id="UP001234343">
    <property type="component" value="Unassembled WGS sequence"/>
</dbReference>